<evidence type="ECO:0000256" key="5">
    <source>
        <dbReference type="ARBA" id="ARBA00023054"/>
    </source>
</evidence>
<dbReference type="InterPro" id="IPR039242">
    <property type="entry name" value="MED9_metazoa"/>
</dbReference>
<evidence type="ECO:0000256" key="3">
    <source>
        <dbReference type="ARBA" id="ARBA00020636"/>
    </source>
</evidence>
<evidence type="ECO:0000256" key="1">
    <source>
        <dbReference type="ARBA" id="ARBA00004123"/>
    </source>
</evidence>
<sequence length="91" mass="10933">MAKNVENDLSFLQIIYEIIRSIEKDSHDVPQKVTDLKNRLQRGREIVDKMPGIQHTREEQMKHIEVLRKQLITKCDLIKKYKNFHTFNLSR</sequence>
<evidence type="ECO:0000256" key="10">
    <source>
        <dbReference type="ARBA" id="ARBA00031260"/>
    </source>
</evidence>
<comment type="subcellular location">
    <subcellularLocation>
        <location evidence="1 11">Nucleus</location>
    </subcellularLocation>
</comment>
<evidence type="ECO:0000256" key="6">
    <source>
        <dbReference type="ARBA" id="ARBA00023159"/>
    </source>
</evidence>
<dbReference type="InterPro" id="IPR037212">
    <property type="entry name" value="Med7/Med21-like"/>
</dbReference>
<evidence type="ECO:0000313" key="12">
    <source>
        <dbReference type="EMBL" id="CAI9736411.1"/>
    </source>
</evidence>
<keyword evidence="13" id="KW-1185">Reference proteome</keyword>
<dbReference type="Pfam" id="PF07544">
    <property type="entry name" value="Med9"/>
    <property type="match status" value="1"/>
</dbReference>
<reference evidence="12" key="1">
    <citation type="submission" date="2023-08" db="EMBL/GenBank/DDBJ databases">
        <authorList>
            <person name="Alioto T."/>
            <person name="Alioto T."/>
            <person name="Gomez Garrido J."/>
        </authorList>
    </citation>
    <scope>NUCLEOTIDE SEQUENCE</scope>
</reference>
<keyword evidence="5" id="KW-0175">Coiled coil</keyword>
<organism evidence="12 13">
    <name type="scientific">Octopus vulgaris</name>
    <name type="common">Common octopus</name>
    <dbReference type="NCBI Taxonomy" id="6645"/>
    <lineage>
        <taxon>Eukaryota</taxon>
        <taxon>Metazoa</taxon>
        <taxon>Spiralia</taxon>
        <taxon>Lophotrochozoa</taxon>
        <taxon>Mollusca</taxon>
        <taxon>Cephalopoda</taxon>
        <taxon>Coleoidea</taxon>
        <taxon>Octopodiformes</taxon>
        <taxon>Octopoda</taxon>
        <taxon>Incirrata</taxon>
        <taxon>Octopodidae</taxon>
        <taxon>Octopus</taxon>
    </lineage>
</organism>
<evidence type="ECO:0000256" key="7">
    <source>
        <dbReference type="ARBA" id="ARBA00023163"/>
    </source>
</evidence>
<evidence type="ECO:0000256" key="8">
    <source>
        <dbReference type="ARBA" id="ARBA00023242"/>
    </source>
</evidence>
<comment type="similarity">
    <text evidence="2 11">Belongs to the Mediator complex subunit 9 family.</text>
</comment>
<gene>
    <name evidence="11" type="primary">MED9</name>
    <name evidence="12" type="ORF">OCTVUL_1B027777</name>
</gene>
<evidence type="ECO:0000256" key="11">
    <source>
        <dbReference type="RuleBase" id="RU364145"/>
    </source>
</evidence>
<keyword evidence="7 11" id="KW-0804">Transcription</keyword>
<evidence type="ECO:0000256" key="9">
    <source>
        <dbReference type="ARBA" id="ARBA00025687"/>
    </source>
</evidence>
<comment type="subunit">
    <text evidence="11">Component of the Mediator complex.</text>
</comment>
<proteinExistence type="inferred from homology"/>
<name>A0AA36BL41_OCTVU</name>
<evidence type="ECO:0000256" key="2">
    <source>
        <dbReference type="ARBA" id="ARBA00008089"/>
    </source>
</evidence>
<dbReference type="GO" id="GO:0006357">
    <property type="term" value="P:regulation of transcription by RNA polymerase II"/>
    <property type="evidence" value="ECO:0007669"/>
    <property type="project" value="InterPro"/>
</dbReference>
<accession>A0AA36BL41</accession>
<dbReference type="InterPro" id="IPR011425">
    <property type="entry name" value="Med9"/>
</dbReference>
<dbReference type="AlphaFoldDB" id="A0AA36BL41"/>
<dbReference type="GO" id="GO:0003712">
    <property type="term" value="F:transcription coregulator activity"/>
    <property type="evidence" value="ECO:0007669"/>
    <property type="project" value="InterPro"/>
</dbReference>
<dbReference type="SUPFAM" id="SSF140718">
    <property type="entry name" value="Mediator hinge subcomplex-like"/>
    <property type="match status" value="1"/>
</dbReference>
<dbReference type="Proteomes" id="UP001162480">
    <property type="component" value="Chromosome 18"/>
</dbReference>
<dbReference type="GO" id="GO:0016592">
    <property type="term" value="C:mediator complex"/>
    <property type="evidence" value="ECO:0007669"/>
    <property type="project" value="InterPro"/>
</dbReference>
<comment type="function">
    <text evidence="9 11">Component of the Mediator complex, a coactivator involved in the regulated transcription of nearly all RNA polymerase II-dependent genes. Mediator functions as a bridge to convey information from gene-specific regulatory proteins to the basal RNA polymerase II transcription machinery. Mediator is recruited to promoters by direct interactions with regulatory proteins and serves as a scaffold for the assembly of a functional preinitiation complex with RNA polymerase II and the general transcription factors.</text>
</comment>
<evidence type="ECO:0000256" key="4">
    <source>
        <dbReference type="ARBA" id="ARBA00023015"/>
    </source>
</evidence>
<evidence type="ECO:0000313" key="13">
    <source>
        <dbReference type="Proteomes" id="UP001162480"/>
    </source>
</evidence>
<dbReference type="EMBL" id="OX597831">
    <property type="protein sequence ID" value="CAI9736411.1"/>
    <property type="molecule type" value="Genomic_DNA"/>
</dbReference>
<protein>
    <recommendedName>
        <fullName evidence="3 11">Mediator of RNA polymerase II transcription subunit 9</fullName>
    </recommendedName>
    <alternativeName>
        <fullName evidence="10 11">Mediator complex subunit 9</fullName>
    </alternativeName>
</protein>
<keyword evidence="6 11" id="KW-0010">Activator</keyword>
<keyword evidence="4 11" id="KW-0805">Transcription regulation</keyword>
<dbReference type="PANTHER" id="PTHR20844">
    <property type="entry name" value="MEDIATOR OF RNA POLYMERASE II TRANSCRIPTION, SUBUNIT 9"/>
    <property type="match status" value="1"/>
</dbReference>
<dbReference type="PANTHER" id="PTHR20844:SF0">
    <property type="entry name" value="MEDIATOR OF RNA POLYMERASE II TRANSCRIPTION SUBUNIT 9"/>
    <property type="match status" value="1"/>
</dbReference>
<keyword evidence="8 11" id="KW-0539">Nucleus</keyword>